<feature type="DNA-binding region" description="H-T-H motif" evidence="2">
    <location>
        <begin position="33"/>
        <end position="52"/>
    </location>
</feature>
<evidence type="ECO:0000313" key="4">
    <source>
        <dbReference type="EMBL" id="MXR19998.1"/>
    </source>
</evidence>
<dbReference type="RefSeq" id="WP_159525562.1">
    <property type="nucleotide sequence ID" value="NZ_WUUU01000023.1"/>
</dbReference>
<keyword evidence="5" id="KW-1185">Reference proteome</keyword>
<dbReference type="PANTHER" id="PTHR43479:SF11">
    <property type="entry name" value="ACREF_ENVCD OPERON REPRESSOR-RELATED"/>
    <property type="match status" value="1"/>
</dbReference>
<dbReference type="PROSITE" id="PS50977">
    <property type="entry name" value="HTH_TETR_2"/>
    <property type="match status" value="1"/>
</dbReference>
<evidence type="ECO:0000256" key="2">
    <source>
        <dbReference type="PROSITE-ProRule" id="PRU00335"/>
    </source>
</evidence>
<feature type="domain" description="HTH tetR-type" evidence="3">
    <location>
        <begin position="10"/>
        <end position="70"/>
    </location>
</feature>
<dbReference type="SUPFAM" id="SSF46689">
    <property type="entry name" value="Homeodomain-like"/>
    <property type="match status" value="1"/>
</dbReference>
<evidence type="ECO:0000313" key="5">
    <source>
        <dbReference type="Proteomes" id="UP000471521"/>
    </source>
</evidence>
<dbReference type="InterPro" id="IPR050624">
    <property type="entry name" value="HTH-type_Tx_Regulator"/>
</dbReference>
<dbReference type="OrthoDB" id="135877at2157"/>
<keyword evidence="1 2" id="KW-0238">DNA-binding</keyword>
<organism evidence="4 5">
    <name type="scientific">Halobacterium bonnevillei</name>
    <dbReference type="NCBI Taxonomy" id="2692200"/>
    <lineage>
        <taxon>Archaea</taxon>
        <taxon>Methanobacteriati</taxon>
        <taxon>Methanobacteriota</taxon>
        <taxon>Stenosarchaea group</taxon>
        <taxon>Halobacteria</taxon>
        <taxon>Halobacteriales</taxon>
        <taxon>Halobacteriaceae</taxon>
        <taxon>Halobacterium</taxon>
    </lineage>
</organism>
<name>A0A6B0SEN6_9EURY</name>
<dbReference type="AlphaFoldDB" id="A0A6B0SEN6"/>
<dbReference type="GO" id="GO:0003677">
    <property type="term" value="F:DNA binding"/>
    <property type="evidence" value="ECO:0007669"/>
    <property type="project" value="UniProtKB-UniRule"/>
</dbReference>
<evidence type="ECO:0000259" key="3">
    <source>
        <dbReference type="PROSITE" id="PS50977"/>
    </source>
</evidence>
<dbReference type="Pfam" id="PF00440">
    <property type="entry name" value="TetR_N"/>
    <property type="match status" value="1"/>
</dbReference>
<dbReference type="PANTHER" id="PTHR43479">
    <property type="entry name" value="ACREF/ENVCD OPERON REPRESSOR-RELATED"/>
    <property type="match status" value="1"/>
</dbReference>
<dbReference type="InterPro" id="IPR001647">
    <property type="entry name" value="HTH_TetR"/>
</dbReference>
<dbReference type="Gene3D" id="1.10.357.10">
    <property type="entry name" value="Tetracycline Repressor, domain 2"/>
    <property type="match status" value="1"/>
</dbReference>
<protein>
    <submittedName>
        <fullName evidence="4">TetR family transcriptional regulator</fullName>
    </submittedName>
</protein>
<gene>
    <name evidence="4" type="ORF">GRX66_05055</name>
</gene>
<evidence type="ECO:0000256" key="1">
    <source>
        <dbReference type="ARBA" id="ARBA00023125"/>
    </source>
</evidence>
<proteinExistence type="predicted"/>
<accession>A0A6B0SEN6</accession>
<dbReference type="Proteomes" id="UP000471521">
    <property type="component" value="Unassembled WGS sequence"/>
</dbReference>
<reference evidence="4 5" key="1">
    <citation type="submission" date="2019-12" db="EMBL/GenBank/DDBJ databases">
        <title>Isolation and characterization of three novel carbon monoxide-oxidizing members of Halobacteria from salione crusts and soils.</title>
        <authorList>
            <person name="Myers M.R."/>
            <person name="King G.M."/>
        </authorList>
    </citation>
    <scope>NUCLEOTIDE SEQUENCE [LARGE SCALE GENOMIC DNA]</scope>
    <source>
        <strain evidence="4 5">PCN9</strain>
    </source>
</reference>
<sequence length="200" mass="22987">MQGFSDEERDRIEEDLIETGRELLRTYGPRKTNIEDVTDPVGIAKSTFYRFFDSKADLYIAIVERESDEMLETFAAEIDAAETPREALERFMRCLMEFAETNPLIQYRDAFLNSISPEKMKELGKRQFEEYLPLIESLQEAAGPPLAEYDPATVLGVMGVAEYLAIHKDEYEMYREGYYEEVQEVVVPVLARGLTVAPDD</sequence>
<dbReference type="InterPro" id="IPR009057">
    <property type="entry name" value="Homeodomain-like_sf"/>
</dbReference>
<comment type="caution">
    <text evidence="4">The sequence shown here is derived from an EMBL/GenBank/DDBJ whole genome shotgun (WGS) entry which is preliminary data.</text>
</comment>
<dbReference type="EMBL" id="WUUU01000023">
    <property type="protein sequence ID" value="MXR19998.1"/>
    <property type="molecule type" value="Genomic_DNA"/>
</dbReference>